<sequence length="98" mass="11295">MSSQQRSFGGVVGRGKTPMQTSRLGQLGCGGGADCELTMEKKRRLRERKRAVDVTLFQPIFQTNTQQIDTYLLNFFSILNSCFCWIHQLRHAIYRPRL</sequence>
<feature type="region of interest" description="Disordered" evidence="1">
    <location>
        <begin position="1"/>
        <end position="21"/>
    </location>
</feature>
<reference evidence="2 3" key="1">
    <citation type="submission" date="2024-01" db="EMBL/GenBank/DDBJ databases">
        <title>The genomes of 5 underutilized Papilionoideae crops provide insights into root nodulation and disease resistanc.</title>
        <authorList>
            <person name="Jiang F."/>
        </authorList>
    </citation>
    <scope>NUCLEOTIDE SEQUENCE [LARGE SCALE GENOMIC DNA]</scope>
    <source>
        <strain evidence="2">LVBAO_FW01</strain>
        <tissue evidence="2">Leaves</tissue>
    </source>
</reference>
<dbReference type="EMBL" id="JAYMYQ010000005">
    <property type="protein sequence ID" value="KAK7331154.1"/>
    <property type="molecule type" value="Genomic_DNA"/>
</dbReference>
<dbReference type="AlphaFoldDB" id="A0AAN9L8J3"/>
<evidence type="ECO:0000313" key="2">
    <source>
        <dbReference type="EMBL" id="KAK7331154.1"/>
    </source>
</evidence>
<evidence type="ECO:0000313" key="3">
    <source>
        <dbReference type="Proteomes" id="UP001367508"/>
    </source>
</evidence>
<keyword evidence="3" id="KW-1185">Reference proteome</keyword>
<name>A0AAN9L8J3_CANGL</name>
<comment type="caution">
    <text evidence="2">The sequence shown here is derived from an EMBL/GenBank/DDBJ whole genome shotgun (WGS) entry which is preliminary data.</text>
</comment>
<proteinExistence type="predicted"/>
<gene>
    <name evidence="2" type="ORF">VNO77_25371</name>
</gene>
<organism evidence="2 3">
    <name type="scientific">Canavalia gladiata</name>
    <name type="common">Sword bean</name>
    <name type="synonym">Dolichos gladiatus</name>
    <dbReference type="NCBI Taxonomy" id="3824"/>
    <lineage>
        <taxon>Eukaryota</taxon>
        <taxon>Viridiplantae</taxon>
        <taxon>Streptophyta</taxon>
        <taxon>Embryophyta</taxon>
        <taxon>Tracheophyta</taxon>
        <taxon>Spermatophyta</taxon>
        <taxon>Magnoliopsida</taxon>
        <taxon>eudicotyledons</taxon>
        <taxon>Gunneridae</taxon>
        <taxon>Pentapetalae</taxon>
        <taxon>rosids</taxon>
        <taxon>fabids</taxon>
        <taxon>Fabales</taxon>
        <taxon>Fabaceae</taxon>
        <taxon>Papilionoideae</taxon>
        <taxon>50 kb inversion clade</taxon>
        <taxon>NPAAA clade</taxon>
        <taxon>indigoferoid/millettioid clade</taxon>
        <taxon>Phaseoleae</taxon>
        <taxon>Canavalia</taxon>
    </lineage>
</organism>
<evidence type="ECO:0000256" key="1">
    <source>
        <dbReference type="SAM" id="MobiDB-lite"/>
    </source>
</evidence>
<protein>
    <submittedName>
        <fullName evidence="2">Uncharacterized protein</fullName>
    </submittedName>
</protein>
<dbReference type="Proteomes" id="UP001367508">
    <property type="component" value="Unassembled WGS sequence"/>
</dbReference>
<accession>A0AAN9L8J3</accession>